<organism evidence="2 3">
    <name type="scientific">Amycolatopsis saalfeldensis</name>
    <dbReference type="NCBI Taxonomy" id="394193"/>
    <lineage>
        <taxon>Bacteria</taxon>
        <taxon>Bacillati</taxon>
        <taxon>Actinomycetota</taxon>
        <taxon>Actinomycetes</taxon>
        <taxon>Pseudonocardiales</taxon>
        <taxon>Pseudonocardiaceae</taxon>
        <taxon>Amycolatopsis</taxon>
    </lineage>
</organism>
<sequence>MTTVDASGYAPEWLRLREGADAAARSASLVDKLALRPPSTIRDLGCGTGSMGRWLAGRLPGPQHWILHDQDPRLLTLAARSLPDGVTTETEQLDVTRLTAADLAETSLVTASALLDLFTHAEINRLVDACAGARCPALLTLSVVGRVELSPTDPLDETVTAAFNTHQRRDGRLGPEAVSVAAEEFAARGYTVRRAPSVWRLGPADSALITAWFHGWVAAAAEEDPSLAHYRDQPPAAVTVHHEDLLALP</sequence>
<dbReference type="RefSeq" id="WP_091617442.1">
    <property type="nucleotide sequence ID" value="NZ_FOEF01000005.1"/>
</dbReference>
<dbReference type="Pfam" id="PF13649">
    <property type="entry name" value="Methyltransf_25"/>
    <property type="match status" value="1"/>
</dbReference>
<evidence type="ECO:0000313" key="2">
    <source>
        <dbReference type="EMBL" id="SEP29497.1"/>
    </source>
</evidence>
<name>A0A1H8WPX6_9PSEU</name>
<feature type="domain" description="Methyltransferase" evidence="1">
    <location>
        <begin position="43"/>
        <end position="131"/>
    </location>
</feature>
<keyword evidence="2" id="KW-0808">Transferase</keyword>
<accession>A0A1H8WPX6</accession>
<evidence type="ECO:0000313" key="3">
    <source>
        <dbReference type="Proteomes" id="UP000198582"/>
    </source>
</evidence>
<keyword evidence="2" id="KW-0489">Methyltransferase</keyword>
<dbReference type="GO" id="GO:0032259">
    <property type="term" value="P:methylation"/>
    <property type="evidence" value="ECO:0007669"/>
    <property type="project" value="UniProtKB-KW"/>
</dbReference>
<gene>
    <name evidence="2" type="ORF">SAMN04489732_105385</name>
</gene>
<dbReference type="InterPro" id="IPR029063">
    <property type="entry name" value="SAM-dependent_MTases_sf"/>
</dbReference>
<evidence type="ECO:0000259" key="1">
    <source>
        <dbReference type="Pfam" id="PF13649"/>
    </source>
</evidence>
<dbReference type="OrthoDB" id="7273451at2"/>
<reference evidence="2 3" key="1">
    <citation type="submission" date="2016-10" db="EMBL/GenBank/DDBJ databases">
        <authorList>
            <person name="de Groot N.N."/>
        </authorList>
    </citation>
    <scope>NUCLEOTIDE SEQUENCE [LARGE SCALE GENOMIC DNA]</scope>
    <source>
        <strain evidence="2 3">DSM 44993</strain>
    </source>
</reference>
<dbReference type="Gene3D" id="3.40.50.150">
    <property type="entry name" value="Vaccinia Virus protein VP39"/>
    <property type="match status" value="1"/>
</dbReference>
<proteinExistence type="predicted"/>
<dbReference type="EMBL" id="FOEF01000005">
    <property type="protein sequence ID" value="SEP29497.1"/>
    <property type="molecule type" value="Genomic_DNA"/>
</dbReference>
<protein>
    <submittedName>
        <fullName evidence="2">Methyltransferase domain-containing protein</fullName>
    </submittedName>
</protein>
<dbReference type="STRING" id="394193.SAMN04489732_105385"/>
<dbReference type="Proteomes" id="UP000198582">
    <property type="component" value="Unassembled WGS sequence"/>
</dbReference>
<keyword evidence="3" id="KW-1185">Reference proteome</keyword>
<dbReference type="AlphaFoldDB" id="A0A1H8WPX6"/>
<dbReference type="SUPFAM" id="SSF53335">
    <property type="entry name" value="S-adenosyl-L-methionine-dependent methyltransferases"/>
    <property type="match status" value="1"/>
</dbReference>
<dbReference type="GO" id="GO:0008168">
    <property type="term" value="F:methyltransferase activity"/>
    <property type="evidence" value="ECO:0007669"/>
    <property type="project" value="UniProtKB-KW"/>
</dbReference>
<dbReference type="InterPro" id="IPR041698">
    <property type="entry name" value="Methyltransf_25"/>
</dbReference>